<gene>
    <name evidence="1" type="ORF">IEC33019_2088</name>
</gene>
<dbReference type="EMBL" id="CP016634">
    <property type="protein sequence ID" value="ANY87647.1"/>
    <property type="molecule type" value="Genomic_DNA"/>
</dbReference>
<organism evidence="1">
    <name type="scientific">Pseudomonas putida</name>
    <name type="common">Arthrobacter siderocapsulatus</name>
    <dbReference type="NCBI Taxonomy" id="303"/>
    <lineage>
        <taxon>Bacteria</taxon>
        <taxon>Pseudomonadati</taxon>
        <taxon>Pseudomonadota</taxon>
        <taxon>Gammaproteobacteria</taxon>
        <taxon>Pseudomonadales</taxon>
        <taxon>Pseudomonadaceae</taxon>
        <taxon>Pseudomonas</taxon>
    </lineage>
</organism>
<protein>
    <recommendedName>
        <fullName evidence="2">DUF1833 domain-containing protein</fullName>
    </recommendedName>
</protein>
<evidence type="ECO:0008006" key="2">
    <source>
        <dbReference type="Google" id="ProtNLM"/>
    </source>
</evidence>
<reference evidence="1" key="1">
    <citation type="submission" date="2016-07" db="EMBL/GenBank/DDBJ databases">
        <title>New class B carbapenemase carried by novel plasmid in Pseudomonas putida enviromental strain in eastern Amazonia.</title>
        <authorList>
            <person name="Souza C.O."/>
            <person name="Lima K.V."/>
            <person name="Brasiliense D.M."/>
            <person name="Perez-Chaparro P.J."/>
            <person name="Mamizuka E.M."/>
            <person name="Lima M.O."/>
            <person name="Lima L.N."/>
            <person name="McCulloch J.A."/>
        </authorList>
    </citation>
    <scope>NUCLEOTIDE SEQUENCE [LARGE SCALE GENOMIC DNA]</scope>
    <source>
        <strain evidence="1">IEC33019</strain>
    </source>
</reference>
<name>A0A1B2F615_PSEPU</name>
<dbReference type="RefSeq" id="WP_099593445.1">
    <property type="nucleotide sequence ID" value="NZ_CP016634.1"/>
</dbReference>
<dbReference type="Pfam" id="PF08875">
    <property type="entry name" value="DUF1833"/>
    <property type="match status" value="1"/>
</dbReference>
<evidence type="ECO:0000313" key="1">
    <source>
        <dbReference type="EMBL" id="ANY87647.1"/>
    </source>
</evidence>
<sequence>MTSTSILEQIYREAVASGGQEAFVRTLEITCPAWSEPVLICNGFKDRICGTEDGRLLTFVAANIGIALASKNNKGNQALAFAVDNTTGEVQQKADQALDAAARVTATYRVYLASDLSAPCEKPYRMSVDSDSFEQNQANLQCGFFDLIGTAWPRVLYTTKFVPGLKYL</sequence>
<dbReference type="AlphaFoldDB" id="A0A1B2F615"/>
<proteinExistence type="predicted"/>
<accession>A0A1B2F615</accession>
<dbReference type="InterPro" id="IPR014974">
    <property type="entry name" value="DUF1833"/>
</dbReference>